<protein>
    <recommendedName>
        <fullName evidence="6">Nucleic acid-binding protein</fullName>
    </recommendedName>
</protein>
<dbReference type="AlphaFoldDB" id="A0A9W8LLK5"/>
<dbReference type="InterPro" id="IPR012340">
    <property type="entry name" value="NA-bd_OB-fold"/>
</dbReference>
<accession>A0A9W8LLK5</accession>
<evidence type="ECO:0000256" key="2">
    <source>
        <dbReference type="ARBA" id="ARBA00022980"/>
    </source>
</evidence>
<evidence type="ECO:0000256" key="3">
    <source>
        <dbReference type="ARBA" id="ARBA00023274"/>
    </source>
</evidence>
<dbReference type="InterPro" id="IPR000266">
    <property type="entry name" value="Ribosomal_uS17"/>
</dbReference>
<dbReference type="GO" id="GO:1990904">
    <property type="term" value="C:ribonucleoprotein complex"/>
    <property type="evidence" value="ECO:0007669"/>
    <property type="project" value="UniProtKB-KW"/>
</dbReference>
<dbReference type="Pfam" id="PF10775">
    <property type="entry name" value="ATP_sub_h"/>
    <property type="match status" value="1"/>
</dbReference>
<dbReference type="GO" id="GO:0003735">
    <property type="term" value="F:structural constituent of ribosome"/>
    <property type="evidence" value="ECO:0007669"/>
    <property type="project" value="InterPro"/>
</dbReference>
<dbReference type="Gene3D" id="2.40.50.140">
    <property type="entry name" value="Nucleic acid-binding proteins"/>
    <property type="match status" value="1"/>
</dbReference>
<dbReference type="GO" id="GO:0005739">
    <property type="term" value="C:mitochondrion"/>
    <property type="evidence" value="ECO:0007669"/>
    <property type="project" value="TreeGrafter"/>
</dbReference>
<evidence type="ECO:0000313" key="5">
    <source>
        <dbReference type="Proteomes" id="UP001140217"/>
    </source>
</evidence>
<dbReference type="PANTHER" id="PTHR10744">
    <property type="entry name" value="40S RIBOSOMAL PROTEIN S11 FAMILY MEMBER"/>
    <property type="match status" value="1"/>
</dbReference>
<keyword evidence="5" id="KW-1185">Reference proteome</keyword>
<keyword evidence="2" id="KW-0689">Ribosomal protein</keyword>
<evidence type="ECO:0000256" key="1">
    <source>
        <dbReference type="ARBA" id="ARBA00010254"/>
    </source>
</evidence>
<dbReference type="EMBL" id="JANBUL010000018">
    <property type="protein sequence ID" value="KAJ2784932.1"/>
    <property type="molecule type" value="Genomic_DNA"/>
</dbReference>
<dbReference type="GO" id="GO:0005840">
    <property type="term" value="C:ribosome"/>
    <property type="evidence" value="ECO:0007669"/>
    <property type="project" value="UniProtKB-KW"/>
</dbReference>
<evidence type="ECO:0008006" key="6">
    <source>
        <dbReference type="Google" id="ProtNLM"/>
    </source>
</evidence>
<dbReference type="GO" id="GO:0006412">
    <property type="term" value="P:translation"/>
    <property type="evidence" value="ECO:0007669"/>
    <property type="project" value="InterPro"/>
</dbReference>
<dbReference type="GO" id="GO:0015986">
    <property type="term" value="P:proton motive force-driven ATP synthesis"/>
    <property type="evidence" value="ECO:0007669"/>
    <property type="project" value="InterPro"/>
</dbReference>
<gene>
    <name evidence="4" type="ORF">H4R18_000857</name>
</gene>
<sequence length="166" mass="18591">MRPNFIGVVISTAMDKTVRVQVARRTMNRHIQKEVLRHTVYMAHDELEKCTKGDVVRIEHCRKLSRHKSFAVAEIIKPARTWTDPETGQAVPRLAARSFSATAATGKDLLQELYLKEIRGYKPDAKAAKADVSVKEFAAPKTPDVPKNDVDLAADMKTYEQTGTLS</sequence>
<reference evidence="4" key="1">
    <citation type="submission" date="2022-07" db="EMBL/GenBank/DDBJ databases">
        <title>Phylogenomic reconstructions and comparative analyses of Kickxellomycotina fungi.</title>
        <authorList>
            <person name="Reynolds N.K."/>
            <person name="Stajich J.E."/>
            <person name="Barry K."/>
            <person name="Grigoriev I.V."/>
            <person name="Crous P."/>
            <person name="Smith M.E."/>
        </authorList>
    </citation>
    <scope>NUCLEOTIDE SEQUENCE</scope>
    <source>
        <strain evidence="4">NBRC 105414</strain>
    </source>
</reference>
<name>A0A9W8LLK5_9FUNG</name>
<evidence type="ECO:0000313" key="4">
    <source>
        <dbReference type="EMBL" id="KAJ2784932.1"/>
    </source>
</evidence>
<comment type="caution">
    <text evidence="4">The sequence shown here is derived from an EMBL/GenBank/DDBJ whole genome shotgun (WGS) entry which is preliminary data.</text>
</comment>
<dbReference type="SUPFAM" id="SSF50249">
    <property type="entry name" value="Nucleic acid-binding proteins"/>
    <property type="match status" value="1"/>
</dbReference>
<dbReference type="PROSITE" id="PS50890">
    <property type="entry name" value="PUA"/>
    <property type="match status" value="1"/>
</dbReference>
<dbReference type="InterPro" id="IPR019711">
    <property type="entry name" value="ATP_synth_F0_suH"/>
</dbReference>
<proteinExistence type="inferred from homology"/>
<dbReference type="Pfam" id="PF00366">
    <property type="entry name" value="Ribosomal_S17"/>
    <property type="match status" value="1"/>
</dbReference>
<comment type="similarity">
    <text evidence="1">Belongs to the universal ribosomal protein uS17 family.</text>
</comment>
<keyword evidence="3" id="KW-0687">Ribonucleoprotein</keyword>
<dbReference type="Proteomes" id="UP001140217">
    <property type="component" value="Unassembled WGS sequence"/>
</dbReference>
<dbReference type="PANTHER" id="PTHR10744:SF1">
    <property type="entry name" value="SMALL RIBOSOMAL SUBUNIT PROTEIN US17M"/>
    <property type="match status" value="1"/>
</dbReference>
<organism evidence="4 5">
    <name type="scientific">Coemansia javaensis</name>
    <dbReference type="NCBI Taxonomy" id="2761396"/>
    <lineage>
        <taxon>Eukaryota</taxon>
        <taxon>Fungi</taxon>
        <taxon>Fungi incertae sedis</taxon>
        <taxon>Zoopagomycota</taxon>
        <taxon>Kickxellomycotina</taxon>
        <taxon>Kickxellomycetes</taxon>
        <taxon>Kickxellales</taxon>
        <taxon>Kickxellaceae</taxon>
        <taxon>Coemansia</taxon>
    </lineage>
</organism>
<dbReference type="OrthoDB" id="274752at2759"/>
<feature type="non-terminal residue" evidence="4">
    <location>
        <position position="166"/>
    </location>
</feature>
<dbReference type="CDD" id="cd00364">
    <property type="entry name" value="Ribosomal_uS17"/>
    <property type="match status" value="1"/>
</dbReference>